<evidence type="ECO:0000313" key="2">
    <source>
        <dbReference type="EnsemblPlants" id="LPERR02G14220.1"/>
    </source>
</evidence>
<dbReference type="EnsemblPlants" id="LPERR02G14220.1">
    <property type="protein sequence ID" value="LPERR02G14220.1"/>
    <property type="gene ID" value="LPERR02G14220"/>
</dbReference>
<feature type="region of interest" description="Disordered" evidence="1">
    <location>
        <begin position="46"/>
        <end position="71"/>
    </location>
</feature>
<dbReference type="STRING" id="77586.A0A0D9VGA4"/>
<dbReference type="InterPro" id="IPR034568">
    <property type="entry name" value="MED30"/>
</dbReference>
<keyword evidence="3" id="KW-1185">Reference proteome</keyword>
<dbReference type="PANTHER" id="PTHR36406:SF2">
    <property type="entry name" value="MEDIATOR OF RNA POLYMERASE II TRANSCRIPTION SUBUNIT 30"/>
    <property type="match status" value="1"/>
</dbReference>
<reference evidence="2 3" key="1">
    <citation type="submission" date="2012-08" db="EMBL/GenBank/DDBJ databases">
        <title>Oryza genome evolution.</title>
        <authorList>
            <person name="Wing R.A."/>
        </authorList>
    </citation>
    <scope>NUCLEOTIDE SEQUENCE</scope>
</reference>
<evidence type="ECO:0000313" key="3">
    <source>
        <dbReference type="Proteomes" id="UP000032180"/>
    </source>
</evidence>
<dbReference type="Proteomes" id="UP000032180">
    <property type="component" value="Chromosome 2"/>
</dbReference>
<protein>
    <submittedName>
        <fullName evidence="2">Uncharacterized protein</fullName>
    </submittedName>
</protein>
<name>A0A0D9VGA4_9ORYZ</name>
<dbReference type="PANTHER" id="PTHR36406">
    <property type="entry name" value="MEDIATOR OF RNA POLYMERASE II TRANSCRIPTION SUBUNIT 30"/>
    <property type="match status" value="1"/>
</dbReference>
<dbReference type="Gramene" id="LPERR02G14220.1">
    <property type="protein sequence ID" value="LPERR02G14220.1"/>
    <property type="gene ID" value="LPERR02G14220"/>
</dbReference>
<accession>A0A0D9VGA4</accession>
<dbReference type="AlphaFoldDB" id="A0A0D9VGA4"/>
<dbReference type="GO" id="GO:0016592">
    <property type="term" value="C:mediator complex"/>
    <property type="evidence" value="ECO:0007669"/>
    <property type="project" value="InterPro"/>
</dbReference>
<feature type="compositionally biased region" description="Polar residues" evidence="1">
    <location>
        <begin position="46"/>
        <end position="55"/>
    </location>
</feature>
<evidence type="ECO:0000256" key="1">
    <source>
        <dbReference type="SAM" id="MobiDB-lite"/>
    </source>
</evidence>
<sequence>MAAAAAARRRQKMVREGQRHLEEATAAAFDILSSIDHELSNPALWSLSQRQQQQYPPSAADDSDAASGGGVRGSGPGYGIVSLDEAGHCFNTAVAALRVFHRRRIILLRSVWRIPGCLNLYRVAI</sequence>
<dbReference type="HOGENOM" id="CLU_1995901_0_0_1"/>
<reference evidence="3" key="2">
    <citation type="submission" date="2013-12" db="EMBL/GenBank/DDBJ databases">
        <authorList>
            <person name="Yu Y."/>
            <person name="Lee S."/>
            <person name="de Baynast K."/>
            <person name="Wissotski M."/>
            <person name="Liu L."/>
            <person name="Talag J."/>
            <person name="Goicoechea J."/>
            <person name="Angelova A."/>
            <person name="Jetty R."/>
            <person name="Kudrna D."/>
            <person name="Golser W."/>
            <person name="Rivera L."/>
            <person name="Zhang J."/>
            <person name="Wing R."/>
        </authorList>
    </citation>
    <scope>NUCLEOTIDE SEQUENCE</scope>
</reference>
<reference evidence="2" key="3">
    <citation type="submission" date="2015-04" db="UniProtKB">
        <authorList>
            <consortium name="EnsemblPlants"/>
        </authorList>
    </citation>
    <scope>IDENTIFICATION</scope>
</reference>
<proteinExistence type="predicted"/>
<organism evidence="2 3">
    <name type="scientific">Leersia perrieri</name>
    <dbReference type="NCBI Taxonomy" id="77586"/>
    <lineage>
        <taxon>Eukaryota</taxon>
        <taxon>Viridiplantae</taxon>
        <taxon>Streptophyta</taxon>
        <taxon>Embryophyta</taxon>
        <taxon>Tracheophyta</taxon>
        <taxon>Spermatophyta</taxon>
        <taxon>Magnoliopsida</taxon>
        <taxon>Liliopsida</taxon>
        <taxon>Poales</taxon>
        <taxon>Poaceae</taxon>
        <taxon>BOP clade</taxon>
        <taxon>Oryzoideae</taxon>
        <taxon>Oryzeae</taxon>
        <taxon>Oryzinae</taxon>
        <taxon>Leersia</taxon>
    </lineage>
</organism>